<protein>
    <recommendedName>
        <fullName evidence="2">Histidine kinase/HSP90-like ATPase domain-containing protein</fullName>
    </recommendedName>
</protein>
<dbReference type="AlphaFoldDB" id="A0A0F9J7D1"/>
<evidence type="ECO:0000313" key="1">
    <source>
        <dbReference type="EMBL" id="KKL95087.1"/>
    </source>
</evidence>
<dbReference type="EMBL" id="LAZR01018767">
    <property type="protein sequence ID" value="KKL95087.1"/>
    <property type="molecule type" value="Genomic_DNA"/>
</dbReference>
<name>A0A0F9J7D1_9ZZZZ</name>
<accession>A0A0F9J7D1</accession>
<proteinExistence type="predicted"/>
<dbReference type="InterPro" id="IPR036890">
    <property type="entry name" value="HATPase_C_sf"/>
</dbReference>
<feature type="non-terminal residue" evidence="1">
    <location>
        <position position="1"/>
    </location>
</feature>
<comment type="caution">
    <text evidence="1">The sequence shown here is derived from an EMBL/GenBank/DDBJ whole genome shotgun (WGS) entry which is preliminary data.</text>
</comment>
<evidence type="ECO:0008006" key="2">
    <source>
        <dbReference type="Google" id="ProtNLM"/>
    </source>
</evidence>
<gene>
    <name evidence="1" type="ORF">LCGC14_1858120</name>
</gene>
<organism evidence="1">
    <name type="scientific">marine sediment metagenome</name>
    <dbReference type="NCBI Taxonomy" id="412755"/>
    <lineage>
        <taxon>unclassified sequences</taxon>
        <taxon>metagenomes</taxon>
        <taxon>ecological metagenomes</taxon>
    </lineage>
</organism>
<reference evidence="1" key="1">
    <citation type="journal article" date="2015" name="Nature">
        <title>Complex archaea that bridge the gap between prokaryotes and eukaryotes.</title>
        <authorList>
            <person name="Spang A."/>
            <person name="Saw J.H."/>
            <person name="Jorgensen S.L."/>
            <person name="Zaremba-Niedzwiedzka K."/>
            <person name="Martijn J."/>
            <person name="Lind A.E."/>
            <person name="van Eijk R."/>
            <person name="Schleper C."/>
            <person name="Guy L."/>
            <person name="Ettema T.J."/>
        </authorList>
    </citation>
    <scope>NUCLEOTIDE SEQUENCE</scope>
</reference>
<dbReference type="SUPFAM" id="SSF55874">
    <property type="entry name" value="ATPase domain of HSP90 chaperone/DNA topoisomerase II/histidine kinase"/>
    <property type="match status" value="1"/>
</dbReference>
<sequence>LDKDDEGGAILRVSDNGVGMPEGLDVDMIETLGLKIVAKLARQLKGTTETHIMAGTSVDIKFPLE</sequence>
<dbReference type="Gene3D" id="3.30.565.10">
    <property type="entry name" value="Histidine kinase-like ATPase, C-terminal domain"/>
    <property type="match status" value="1"/>
</dbReference>